<name>A0A8F8KQX2_9VIRU</name>
<evidence type="ECO:0000313" key="1">
    <source>
        <dbReference type="EMBL" id="QYA18529.1"/>
    </source>
</evidence>
<gene>
    <name evidence="1" type="ORF">KOM_12_260</name>
</gene>
<accession>A0A8F8KQX2</accession>
<organism evidence="1">
    <name type="scientific">Clandestinovirus</name>
    <dbReference type="NCBI Taxonomy" id="2831644"/>
    <lineage>
        <taxon>Viruses</taxon>
    </lineage>
</organism>
<reference evidence="1" key="1">
    <citation type="submission" date="2021-06" db="EMBL/GenBank/DDBJ databases">
        <authorList>
            <person name="Rolland C."/>
        </authorList>
    </citation>
    <scope>NUCLEOTIDE SEQUENCE</scope>
    <source>
        <strain evidence="1">347.936635</strain>
    </source>
</reference>
<dbReference type="EMBL" id="MZ420154">
    <property type="protein sequence ID" value="QYA18529.1"/>
    <property type="molecule type" value="Genomic_DNA"/>
</dbReference>
<protein>
    <submittedName>
        <fullName evidence="1">Uncharacterized protein</fullName>
    </submittedName>
</protein>
<proteinExistence type="predicted"/>
<sequence>MNGLVPQELISLIYAKADILSMVSYQGTILEFISTLDRFGKADFLKEESVVSSIVYACQRRMWLNVQYRINIETVDVFISEQHIVFDLASRNILAFVWLGIPSHGTLVYGCGKSFRGTGQKHVDDFIDEIIQRSK</sequence>